<accession>A0AAE3LQ00</accession>
<keyword evidence="4 7" id="KW-1133">Transmembrane helix</keyword>
<comment type="subcellular location">
    <subcellularLocation>
        <location evidence="6">Cell membrane</location>
        <topology evidence="6">Multi-pass membrane protein</topology>
    </subcellularLocation>
    <subcellularLocation>
        <location evidence="1">Membrane</location>
        <topology evidence="1">Multi-pass membrane protein</topology>
    </subcellularLocation>
</comment>
<feature type="transmembrane region" description="Helical" evidence="7">
    <location>
        <begin position="255"/>
        <end position="275"/>
    </location>
</feature>
<evidence type="ECO:0000256" key="5">
    <source>
        <dbReference type="ARBA" id="ARBA00023136"/>
    </source>
</evidence>
<comment type="similarity">
    <text evidence="2 6">Belongs to the ABC-3 integral membrane protein family.</text>
</comment>
<feature type="transmembrane region" description="Helical" evidence="7">
    <location>
        <begin position="98"/>
        <end position="123"/>
    </location>
</feature>
<evidence type="ECO:0000256" key="2">
    <source>
        <dbReference type="ARBA" id="ARBA00008034"/>
    </source>
</evidence>
<gene>
    <name evidence="8" type="ORF">OEV98_04935</name>
</gene>
<dbReference type="GO" id="GO:0055085">
    <property type="term" value="P:transmembrane transport"/>
    <property type="evidence" value="ECO:0007669"/>
    <property type="project" value="InterPro"/>
</dbReference>
<name>A0AAE3LQ00_9BACI</name>
<dbReference type="RefSeq" id="WP_263072105.1">
    <property type="nucleotide sequence ID" value="NZ_JAOUSF010000002.1"/>
</dbReference>
<protein>
    <submittedName>
        <fullName evidence="8">Metal ABC transporter permease</fullName>
    </submittedName>
</protein>
<evidence type="ECO:0000256" key="7">
    <source>
        <dbReference type="SAM" id="Phobius"/>
    </source>
</evidence>
<reference evidence="8" key="1">
    <citation type="submission" date="2022-10" db="EMBL/GenBank/DDBJ databases">
        <title>Description of Fervidibacillus gen. nov. in the family Fervidibacillaceae fam. nov. with two species, Fervidibacillus albus sp. nov., and Fervidibacillus halotolerans sp. nov., isolated from tidal flat sediments.</title>
        <authorList>
            <person name="Kwon K.K."/>
            <person name="Yang S.-H."/>
        </authorList>
    </citation>
    <scope>NUCLEOTIDE SEQUENCE</scope>
    <source>
        <strain evidence="8">JCM 19140</strain>
    </source>
</reference>
<keyword evidence="9" id="KW-1185">Reference proteome</keyword>
<dbReference type="AlphaFoldDB" id="A0AAE3LQ00"/>
<feature type="transmembrane region" description="Helical" evidence="7">
    <location>
        <begin position="14"/>
        <end position="34"/>
    </location>
</feature>
<keyword evidence="5 7" id="KW-0472">Membrane</keyword>
<evidence type="ECO:0000256" key="6">
    <source>
        <dbReference type="RuleBase" id="RU003943"/>
    </source>
</evidence>
<feature type="transmembrane region" description="Helical" evidence="7">
    <location>
        <begin position="39"/>
        <end position="58"/>
    </location>
</feature>
<evidence type="ECO:0000313" key="9">
    <source>
        <dbReference type="Proteomes" id="UP001209318"/>
    </source>
</evidence>
<dbReference type="PANTHER" id="PTHR30477:SF22">
    <property type="entry name" value="METAL ABC TRANSPORTER PERMEASE"/>
    <property type="match status" value="1"/>
</dbReference>
<dbReference type="GO" id="GO:0010043">
    <property type="term" value="P:response to zinc ion"/>
    <property type="evidence" value="ECO:0007669"/>
    <property type="project" value="TreeGrafter"/>
</dbReference>
<evidence type="ECO:0000256" key="4">
    <source>
        <dbReference type="ARBA" id="ARBA00022989"/>
    </source>
</evidence>
<evidence type="ECO:0000256" key="1">
    <source>
        <dbReference type="ARBA" id="ARBA00004141"/>
    </source>
</evidence>
<comment type="caution">
    <text evidence="8">The sequence shown here is derived from an EMBL/GenBank/DDBJ whole genome shotgun (WGS) entry which is preliminary data.</text>
</comment>
<feature type="transmembrane region" description="Helical" evidence="7">
    <location>
        <begin position="143"/>
        <end position="165"/>
    </location>
</feature>
<dbReference type="Pfam" id="PF00950">
    <property type="entry name" value="ABC-3"/>
    <property type="match status" value="1"/>
</dbReference>
<keyword evidence="3 6" id="KW-0812">Transmembrane</keyword>
<dbReference type="GO" id="GO:0043190">
    <property type="term" value="C:ATP-binding cassette (ABC) transporter complex"/>
    <property type="evidence" value="ECO:0007669"/>
    <property type="project" value="InterPro"/>
</dbReference>
<feature type="transmembrane region" description="Helical" evidence="7">
    <location>
        <begin position="64"/>
        <end position="86"/>
    </location>
</feature>
<dbReference type="InterPro" id="IPR001626">
    <property type="entry name" value="ABC_TroCD"/>
</dbReference>
<evidence type="ECO:0000256" key="3">
    <source>
        <dbReference type="ARBA" id="ARBA00022692"/>
    </source>
</evidence>
<feature type="transmembrane region" description="Helical" evidence="7">
    <location>
        <begin position="227"/>
        <end position="249"/>
    </location>
</feature>
<dbReference type="Proteomes" id="UP001209318">
    <property type="component" value="Unassembled WGS sequence"/>
</dbReference>
<keyword evidence="6" id="KW-0813">Transport</keyword>
<dbReference type="InterPro" id="IPR037294">
    <property type="entry name" value="ABC_BtuC-like"/>
</dbReference>
<dbReference type="Gene3D" id="1.10.3470.10">
    <property type="entry name" value="ABC transporter involved in vitamin B12 uptake, BtuC"/>
    <property type="match status" value="1"/>
</dbReference>
<organism evidence="8 9">
    <name type="scientific">Perspicuibacillus lycopersici</name>
    <dbReference type="NCBI Taxonomy" id="1325689"/>
    <lineage>
        <taxon>Bacteria</taxon>
        <taxon>Bacillati</taxon>
        <taxon>Bacillota</taxon>
        <taxon>Bacilli</taxon>
        <taxon>Bacillales</taxon>
        <taxon>Bacillaceae</taxon>
        <taxon>Perspicuibacillus</taxon>
    </lineage>
</organism>
<dbReference type="SUPFAM" id="SSF81345">
    <property type="entry name" value="ABC transporter involved in vitamin B12 uptake, BtuC"/>
    <property type="match status" value="1"/>
</dbReference>
<proteinExistence type="inferred from homology"/>
<dbReference type="EMBL" id="JAOUSF010000002">
    <property type="protein sequence ID" value="MCU9612894.1"/>
    <property type="molecule type" value="Genomic_DNA"/>
</dbReference>
<evidence type="ECO:0000313" key="8">
    <source>
        <dbReference type="EMBL" id="MCU9612894.1"/>
    </source>
</evidence>
<sequence length="288" mass="31562">MLNDFLQFDFLQNALLSGIIIGIVCPIIGVFLVIRRSSLIADTLSHVTFAGVATGLFLQKQFSFFQVISPVSIGTAFSLVGGLVIDRCKKIFRSYEELALPIILAVSIGYSVVLISLADGFNANVYNYLFGSLTAVSDKDLKWIFAIALIVLFIILLLFKELFFLSFDEEAASSSGIRVKFVNIVFTILVALVISISLNIVGILLISSLITLPAACALQLSNSFKQMFLYSILISLVAIFSGLFLSYYFDIATGGTIVLVLSTILLIILLMKQAVKKLISIERMKVIK</sequence>
<dbReference type="PANTHER" id="PTHR30477">
    <property type="entry name" value="ABC-TRANSPORTER METAL-BINDING PROTEIN"/>
    <property type="match status" value="1"/>
</dbReference>